<name>A0AB35PKC2_BACTU</name>
<dbReference type="EMBL" id="VKQN01000056">
    <property type="protein sequence ID" value="MDR4180258.1"/>
    <property type="molecule type" value="Genomic_DNA"/>
</dbReference>
<gene>
    <name evidence="1" type="ORF">FO599_30245</name>
</gene>
<dbReference type="AlphaFoldDB" id="A0AB35PKC2"/>
<evidence type="ECO:0000313" key="2">
    <source>
        <dbReference type="Proteomes" id="UP001181533"/>
    </source>
</evidence>
<dbReference type="Proteomes" id="UP001181533">
    <property type="component" value="Unassembled WGS sequence"/>
</dbReference>
<proteinExistence type="predicted"/>
<reference evidence="1" key="1">
    <citation type="submission" date="2019-07" db="EMBL/GenBank/DDBJ databases">
        <title>Phylogenomic Reclassification of ATCC Bacillus Strains and Various Taxa within the Genus Bacillus.</title>
        <authorList>
            <person name="Riojas M.A."/>
            <person name="Frank A.M."/>
            <person name="Fenn S.L."/>
            <person name="King S.P."/>
            <person name="Brower S.M."/>
            <person name="Hazbon M.H."/>
        </authorList>
    </citation>
    <scope>NUCLEOTIDE SEQUENCE</scope>
    <source>
        <strain evidence="1">ATCC 35646</strain>
    </source>
</reference>
<accession>A0AB35PKC2</accession>
<protein>
    <submittedName>
        <fullName evidence="1">Uncharacterized protein</fullName>
    </submittedName>
</protein>
<comment type="caution">
    <text evidence="1">The sequence shown here is derived from an EMBL/GenBank/DDBJ whole genome shotgun (WGS) entry which is preliminary data.</text>
</comment>
<sequence>MLLGRNLEPINKTSNSIRGILRRKKNKLEEFQIYKNINLAVIILHRKGIFKKNTYQVIMLEADSEQKSIQITQEYFKNQEINEINMTYDECTKMEELVKKCVHDSLKKQSRLQNDNTLFYTYEPMLEDDENRIVTVVNNANRNLSVQIINKYVINVSETLNKEYKTYTLKINLKELQYIFTKLYFFFNRRISK</sequence>
<organism evidence="1 2">
    <name type="scientific">Bacillus thuringiensis</name>
    <dbReference type="NCBI Taxonomy" id="1428"/>
    <lineage>
        <taxon>Bacteria</taxon>
        <taxon>Bacillati</taxon>
        <taxon>Bacillota</taxon>
        <taxon>Bacilli</taxon>
        <taxon>Bacillales</taxon>
        <taxon>Bacillaceae</taxon>
        <taxon>Bacillus</taxon>
        <taxon>Bacillus cereus group</taxon>
    </lineage>
</organism>
<evidence type="ECO:0000313" key="1">
    <source>
        <dbReference type="EMBL" id="MDR4180258.1"/>
    </source>
</evidence>